<dbReference type="Pfam" id="PF14604">
    <property type="entry name" value="SH3_9"/>
    <property type="match status" value="1"/>
</dbReference>
<dbReference type="InterPro" id="IPR036028">
    <property type="entry name" value="SH3-like_dom_sf"/>
</dbReference>
<name>A0A1C7NM67_9FUNG</name>
<keyword evidence="16" id="KW-1185">Reference proteome</keyword>
<comment type="function">
    <text evidence="5">Plays a role in endocytosis and trafficking to the vacuole. Functions with type I myosins to restore polarity of the actin cytoskeleton after NaCl stress.</text>
</comment>
<evidence type="ECO:0000256" key="6">
    <source>
        <dbReference type="ARBA" id="ARBA00061387"/>
    </source>
</evidence>
<dbReference type="Gene3D" id="2.30.30.40">
    <property type="entry name" value="SH3 Domains"/>
    <property type="match status" value="2"/>
</dbReference>
<feature type="domain" description="SH3" evidence="12">
    <location>
        <begin position="581"/>
        <end position="639"/>
    </location>
</feature>
<dbReference type="FunFam" id="2.30.30.40:FF:000072">
    <property type="entry name" value="Unconventional Myosin IB"/>
    <property type="match status" value="1"/>
</dbReference>
<protein>
    <recommendedName>
        <fullName evidence="7">Protein BZZ1</fullName>
    </recommendedName>
</protein>
<dbReference type="Pfam" id="PF00018">
    <property type="entry name" value="SH3_1"/>
    <property type="match status" value="1"/>
</dbReference>
<dbReference type="Proteomes" id="UP000093000">
    <property type="component" value="Unassembled WGS sequence"/>
</dbReference>
<dbReference type="PANTHER" id="PTHR15735:SF21">
    <property type="entry name" value="PROTEIN NERVOUS WRECK"/>
    <property type="match status" value="1"/>
</dbReference>
<dbReference type="PRINTS" id="PR00008">
    <property type="entry name" value="DAGPEDOMAIN"/>
</dbReference>
<feature type="region of interest" description="Disordered" evidence="11">
    <location>
        <begin position="447"/>
        <end position="512"/>
    </location>
</feature>
<evidence type="ECO:0000259" key="14">
    <source>
        <dbReference type="PROSITE" id="PS51741"/>
    </source>
</evidence>
<organism evidence="15 16">
    <name type="scientific">Choanephora cucurbitarum</name>
    <dbReference type="NCBI Taxonomy" id="101091"/>
    <lineage>
        <taxon>Eukaryota</taxon>
        <taxon>Fungi</taxon>
        <taxon>Fungi incertae sedis</taxon>
        <taxon>Mucoromycota</taxon>
        <taxon>Mucoromycotina</taxon>
        <taxon>Mucoromycetes</taxon>
        <taxon>Mucorales</taxon>
        <taxon>Mucorineae</taxon>
        <taxon>Choanephoraceae</taxon>
        <taxon>Choanephoroideae</taxon>
        <taxon>Choanephora</taxon>
    </lineage>
</organism>
<dbReference type="GO" id="GO:0046872">
    <property type="term" value="F:metal ion binding"/>
    <property type="evidence" value="ECO:0007669"/>
    <property type="project" value="UniProtKB-KW"/>
</dbReference>
<dbReference type="GO" id="GO:0030864">
    <property type="term" value="C:cortical actin cytoskeleton"/>
    <property type="evidence" value="ECO:0007669"/>
    <property type="project" value="UniProtKB-ARBA"/>
</dbReference>
<feature type="coiled-coil region" evidence="10">
    <location>
        <begin position="145"/>
        <end position="193"/>
    </location>
</feature>
<feature type="domain" description="F-BAR" evidence="14">
    <location>
        <begin position="1"/>
        <end position="268"/>
    </location>
</feature>
<dbReference type="InterPro" id="IPR031160">
    <property type="entry name" value="F_BAR_dom"/>
</dbReference>
<dbReference type="FunFam" id="1.20.1270.60:FF:000060">
    <property type="entry name" value="Actin polymerization protein Bzz1"/>
    <property type="match status" value="1"/>
</dbReference>
<dbReference type="PRINTS" id="PR00499">
    <property type="entry name" value="P67PHOX"/>
</dbReference>
<dbReference type="PROSITE" id="PS51741">
    <property type="entry name" value="F_BAR"/>
    <property type="match status" value="1"/>
</dbReference>
<comment type="similarity">
    <text evidence="6">Belongs to the BZZ1 family.</text>
</comment>
<keyword evidence="2" id="KW-0479">Metal-binding</keyword>
<dbReference type="Pfam" id="PF00130">
    <property type="entry name" value="C1_1"/>
    <property type="match status" value="1"/>
</dbReference>
<dbReference type="Pfam" id="PF00611">
    <property type="entry name" value="FCH"/>
    <property type="match status" value="1"/>
</dbReference>
<dbReference type="InParanoid" id="A0A1C7NM67"/>
<dbReference type="SUPFAM" id="SSF50044">
    <property type="entry name" value="SH3-domain"/>
    <property type="match status" value="2"/>
</dbReference>
<dbReference type="PANTHER" id="PTHR15735">
    <property type="entry name" value="FCH AND DOUBLE SH3 DOMAINS PROTEIN"/>
    <property type="match status" value="1"/>
</dbReference>
<dbReference type="InterPro" id="IPR002219">
    <property type="entry name" value="PKC_DAG/PE"/>
</dbReference>
<dbReference type="Gene3D" id="1.20.1270.60">
    <property type="entry name" value="Arfaptin homology (AH) domain/BAR domain"/>
    <property type="match status" value="1"/>
</dbReference>
<evidence type="ECO:0000259" key="12">
    <source>
        <dbReference type="PROSITE" id="PS50002"/>
    </source>
</evidence>
<gene>
    <name evidence="15" type="primary">bzz1</name>
    <name evidence="15" type="ORF">A0J61_01776</name>
</gene>
<evidence type="ECO:0000256" key="4">
    <source>
        <dbReference type="ARBA" id="ARBA00023054"/>
    </source>
</evidence>
<keyword evidence="4 9" id="KW-0175">Coiled coil</keyword>
<feature type="compositionally biased region" description="Low complexity" evidence="11">
    <location>
        <begin position="458"/>
        <end position="468"/>
    </location>
</feature>
<dbReference type="SMART" id="SM00109">
    <property type="entry name" value="C1"/>
    <property type="match status" value="1"/>
</dbReference>
<dbReference type="EMBL" id="LUGH01000060">
    <property type="protein sequence ID" value="OBZ90187.1"/>
    <property type="molecule type" value="Genomic_DNA"/>
</dbReference>
<dbReference type="InterPro" id="IPR001452">
    <property type="entry name" value="SH3_domain"/>
</dbReference>
<evidence type="ECO:0000256" key="1">
    <source>
        <dbReference type="ARBA" id="ARBA00022443"/>
    </source>
</evidence>
<dbReference type="InterPro" id="IPR027267">
    <property type="entry name" value="AH/BAR_dom_sf"/>
</dbReference>
<reference evidence="15 16" key="1">
    <citation type="submission" date="2016-03" db="EMBL/GenBank/DDBJ databases">
        <title>Choanephora cucurbitarum.</title>
        <authorList>
            <person name="Min B."/>
            <person name="Park H."/>
            <person name="Park J.-H."/>
            <person name="Shin H.-D."/>
            <person name="Choi I.-G."/>
        </authorList>
    </citation>
    <scope>NUCLEOTIDE SEQUENCE [LARGE SCALE GENOMIC DNA]</scope>
    <source>
        <strain evidence="15 16">KUS-F28377</strain>
    </source>
</reference>
<dbReference type="InterPro" id="IPR046349">
    <property type="entry name" value="C1-like_sf"/>
</dbReference>
<dbReference type="InterPro" id="IPR020454">
    <property type="entry name" value="DAG/PE-bd"/>
</dbReference>
<evidence type="ECO:0000313" key="16">
    <source>
        <dbReference type="Proteomes" id="UP000093000"/>
    </source>
</evidence>
<sequence length="639" mass="71381">MTFGTDLKEQIPSILNYVEDGIQSLSQFRNFVKDRSAIEREYAQKLESLCKKYKPNKKSPGSDTQQQADDWDWEDKSNTTSAAWCQLINQTSLAAKTRFQFVDELNAQVVESLRGAVMRKEDSRKKHTAFYQKLRVERDKSYAEKDKAKQLYDDACIEIENLRAKINKSSGDNEKYQRQLDAALIDCDNKKNMYLLAIRVANAEKDKYFEQDIPVLADQLEDLDGSRILTLKAILTHYIGLESKLLRTVQSCHDNVLTAVQKLDPVIDAGVFTRRALGEEDVNEKAANVTFTFMPWNGGVHAAETIIDRDDNLVASDSAVIFLNNKLVKNRKLLDVIDEDLAKKSLELSQLISTIQAIDNKASPDYDLSNEKVRTENETQLIIENIGDDGLQAQNHDFKPSSFTIPTTCDLCNSTIWGLSNKGLTCRGCGFNCHTKCEMKVAPNCSKVKGQLNPQPTPSSFTSSSTMARSRRQGSVTSDSRVSIPSTITPSTTLSPSSPTMPTSTATNGLATPSSTFKADVRSLYDYDAQNEDELSIRQGELLELIEQDDGSGWIKAKSTNHCLGLIPTSYVEYLSSEPEERQETVVALYDFEAASAEELNMKEGDIICVTKKDDSGWWEGVLDGKTGIFPSNYVRPSQ</sequence>
<dbReference type="PROSITE" id="PS00479">
    <property type="entry name" value="ZF_DAG_PE_1"/>
    <property type="match status" value="1"/>
</dbReference>
<dbReference type="FunCoup" id="A0A1C7NM67">
    <property type="interactions" value="104"/>
</dbReference>
<accession>A0A1C7NM67</accession>
<dbReference type="GO" id="GO:0030833">
    <property type="term" value="P:regulation of actin filament polymerization"/>
    <property type="evidence" value="ECO:0007669"/>
    <property type="project" value="TreeGrafter"/>
</dbReference>
<evidence type="ECO:0000256" key="3">
    <source>
        <dbReference type="ARBA" id="ARBA00022833"/>
    </source>
</evidence>
<dbReference type="AlphaFoldDB" id="A0A1C7NM67"/>
<feature type="compositionally biased region" description="Low complexity" evidence="11">
    <location>
        <begin position="483"/>
        <end position="505"/>
    </location>
</feature>
<dbReference type="SUPFAM" id="SSF57889">
    <property type="entry name" value="Cysteine-rich domain"/>
    <property type="match status" value="1"/>
</dbReference>
<evidence type="ECO:0000256" key="7">
    <source>
        <dbReference type="ARBA" id="ARBA00074946"/>
    </source>
</evidence>
<evidence type="ECO:0000256" key="9">
    <source>
        <dbReference type="PROSITE-ProRule" id="PRU01077"/>
    </source>
</evidence>
<dbReference type="CDD" id="cd11912">
    <property type="entry name" value="SH3_Bzz1_1"/>
    <property type="match status" value="1"/>
</dbReference>
<feature type="compositionally biased region" description="Polar residues" evidence="11">
    <location>
        <begin position="59"/>
        <end position="68"/>
    </location>
</feature>
<dbReference type="InterPro" id="IPR001060">
    <property type="entry name" value="FCH_dom"/>
</dbReference>
<dbReference type="SUPFAM" id="SSF103657">
    <property type="entry name" value="BAR/IMD domain-like"/>
    <property type="match status" value="1"/>
</dbReference>
<evidence type="ECO:0000256" key="2">
    <source>
        <dbReference type="ARBA" id="ARBA00022723"/>
    </source>
</evidence>
<proteinExistence type="inferred from homology"/>
<keyword evidence="1 8" id="KW-0728">SH3 domain</keyword>
<dbReference type="OrthoDB" id="8783038at2759"/>
<dbReference type="Gene3D" id="3.30.60.20">
    <property type="match status" value="1"/>
</dbReference>
<evidence type="ECO:0000256" key="8">
    <source>
        <dbReference type="PROSITE-ProRule" id="PRU00192"/>
    </source>
</evidence>
<evidence type="ECO:0000256" key="10">
    <source>
        <dbReference type="SAM" id="Coils"/>
    </source>
</evidence>
<feature type="domain" description="SH3" evidence="12">
    <location>
        <begin position="516"/>
        <end position="577"/>
    </location>
</feature>
<feature type="region of interest" description="Disordered" evidence="11">
    <location>
        <begin position="53"/>
        <end position="73"/>
    </location>
</feature>
<keyword evidence="3" id="KW-0862">Zinc</keyword>
<evidence type="ECO:0000256" key="5">
    <source>
        <dbReference type="ARBA" id="ARBA00054085"/>
    </source>
</evidence>
<dbReference type="PRINTS" id="PR00452">
    <property type="entry name" value="SH3DOMAIN"/>
</dbReference>
<dbReference type="InterPro" id="IPR035459">
    <property type="entry name" value="Bzz1_SH3_1"/>
</dbReference>
<evidence type="ECO:0000256" key="11">
    <source>
        <dbReference type="SAM" id="MobiDB-lite"/>
    </source>
</evidence>
<dbReference type="CDD" id="cd20824">
    <property type="entry name" value="C1_SpBZZ1-like"/>
    <property type="match status" value="1"/>
</dbReference>
<feature type="domain" description="Phorbol-ester/DAG-type" evidence="13">
    <location>
        <begin position="395"/>
        <end position="445"/>
    </location>
</feature>
<comment type="caution">
    <text evidence="15">The sequence shown here is derived from an EMBL/GenBank/DDBJ whole genome shotgun (WGS) entry which is preliminary data.</text>
</comment>
<evidence type="ECO:0000259" key="13">
    <source>
        <dbReference type="PROSITE" id="PS50081"/>
    </source>
</evidence>
<dbReference type="PROSITE" id="PS50002">
    <property type="entry name" value="SH3"/>
    <property type="match status" value="2"/>
</dbReference>
<dbReference type="SMART" id="SM00055">
    <property type="entry name" value="FCH"/>
    <property type="match status" value="1"/>
</dbReference>
<dbReference type="SMART" id="SM00326">
    <property type="entry name" value="SH3"/>
    <property type="match status" value="2"/>
</dbReference>
<dbReference type="GO" id="GO:0030036">
    <property type="term" value="P:actin cytoskeleton organization"/>
    <property type="evidence" value="ECO:0007669"/>
    <property type="project" value="UniProtKB-ARBA"/>
</dbReference>
<dbReference type="PROSITE" id="PS50081">
    <property type="entry name" value="ZF_DAG_PE_2"/>
    <property type="match status" value="1"/>
</dbReference>
<evidence type="ECO:0000313" key="15">
    <source>
        <dbReference type="EMBL" id="OBZ90187.1"/>
    </source>
</evidence>
<dbReference type="STRING" id="101091.A0A1C7NM67"/>